<evidence type="ECO:0000256" key="7">
    <source>
        <dbReference type="ARBA" id="ARBA00022729"/>
    </source>
</evidence>
<evidence type="ECO:0000256" key="6">
    <source>
        <dbReference type="ARBA" id="ARBA00022670"/>
    </source>
</evidence>
<comment type="catalytic activity">
    <reaction evidence="12">
        <text>Preferential cleavage: (Ac)2-L-Lys-D-Ala-|-D-Ala. Also transpeptidation of peptidyl-alanyl moieties that are N-acyl substituents of D-alanine.</text>
        <dbReference type="EC" id="3.4.16.4"/>
    </reaction>
</comment>
<evidence type="ECO:0000313" key="19">
    <source>
        <dbReference type="Proteomes" id="UP000294743"/>
    </source>
</evidence>
<dbReference type="UniPathway" id="UPA00219"/>
<feature type="active site" description="Proton acceptor" evidence="13">
    <location>
        <position position="57"/>
    </location>
</feature>
<dbReference type="Proteomes" id="UP000294743">
    <property type="component" value="Unassembled WGS sequence"/>
</dbReference>
<dbReference type="Gene3D" id="3.40.710.10">
    <property type="entry name" value="DD-peptidase/beta-lactamase superfamily"/>
    <property type="match status" value="1"/>
</dbReference>
<dbReference type="PRINTS" id="PR00725">
    <property type="entry name" value="DADACBPTASE1"/>
</dbReference>
<feature type="active site" evidence="13">
    <location>
        <position position="114"/>
    </location>
</feature>
<evidence type="ECO:0000256" key="3">
    <source>
        <dbReference type="ARBA" id="ARBA00007164"/>
    </source>
</evidence>
<evidence type="ECO:0000259" key="17">
    <source>
        <dbReference type="SMART" id="SM00936"/>
    </source>
</evidence>
<dbReference type="PANTHER" id="PTHR21581">
    <property type="entry name" value="D-ALANYL-D-ALANINE CARBOXYPEPTIDASE"/>
    <property type="match status" value="1"/>
</dbReference>
<feature type="transmembrane region" description="Helical" evidence="16">
    <location>
        <begin position="375"/>
        <end position="395"/>
    </location>
</feature>
<name>A0A4R7ZCN4_9FIRM</name>
<keyword evidence="16" id="KW-0472">Membrane</keyword>
<comment type="pathway">
    <text evidence="2">Cell wall biogenesis; peptidoglycan biosynthesis.</text>
</comment>
<feature type="binding site" evidence="14">
    <location>
        <position position="222"/>
    </location>
    <ligand>
        <name>substrate</name>
    </ligand>
</feature>
<keyword evidence="8" id="KW-0378">Hydrolase</keyword>
<evidence type="ECO:0000256" key="5">
    <source>
        <dbReference type="ARBA" id="ARBA00022645"/>
    </source>
</evidence>
<dbReference type="SMART" id="SM00936">
    <property type="entry name" value="PBP5_C"/>
    <property type="match status" value="1"/>
</dbReference>
<dbReference type="EMBL" id="SODD01000032">
    <property type="protein sequence ID" value="TDW14755.1"/>
    <property type="molecule type" value="Genomic_DNA"/>
</dbReference>
<dbReference type="OrthoDB" id="9791132at2"/>
<dbReference type="GO" id="GO:0008360">
    <property type="term" value="P:regulation of cell shape"/>
    <property type="evidence" value="ECO:0007669"/>
    <property type="project" value="UniProtKB-KW"/>
</dbReference>
<dbReference type="Pfam" id="PF07943">
    <property type="entry name" value="PBP5_C"/>
    <property type="match status" value="1"/>
</dbReference>
<protein>
    <recommendedName>
        <fullName evidence="4">serine-type D-Ala-D-Ala carboxypeptidase</fullName>
        <ecNumber evidence="4">3.4.16.4</ecNumber>
    </recommendedName>
</protein>
<sequence length="401" mass="44288">MKVLLALQLCLSFLGIQKHNEQIELKAPYAVVYNVEDQHVLYDKNGDALMYPASMTKMMSAIVAFEKIENVEDTVTMSDEAWTGLVEANASVANFPVGATVTYQDLLAGLLLPSGADAANQLAISLFGSQESMVDAMNEKAKQLDLVSTHFDNVTGLHEDTHVSTAHEMAQITAYAISIPELKEIMSLDVYDVKSLNIRLHSTISGLYEELKQTSGSIEGGKTGYTPEAGVCLASFQETEDGLMVSVIAKVDENTRADVITMTEELFSYIDENFQRITFVEKGDIVKEVGVRFSDRKTIELMANEEVSRVLPNDLNYSIIVDTQESFDAPITLGETLAQIKIESESLSEPIYVEAVAANAAKYSVFAYILHYLQLYWYLAVIGVAAIAFAGYHIYKKYKQS</sequence>
<accession>A0A4R7ZCN4</accession>
<evidence type="ECO:0000313" key="18">
    <source>
        <dbReference type="EMBL" id="TDW14755.1"/>
    </source>
</evidence>
<keyword evidence="16" id="KW-1133">Transmembrane helix</keyword>
<evidence type="ECO:0000256" key="12">
    <source>
        <dbReference type="ARBA" id="ARBA00034000"/>
    </source>
</evidence>
<keyword evidence="10" id="KW-0573">Peptidoglycan synthesis</keyword>
<dbReference type="SUPFAM" id="SSF69189">
    <property type="entry name" value="Penicillin-binding protein associated domain"/>
    <property type="match status" value="1"/>
</dbReference>
<evidence type="ECO:0000256" key="4">
    <source>
        <dbReference type="ARBA" id="ARBA00012448"/>
    </source>
</evidence>
<dbReference type="InterPro" id="IPR037167">
    <property type="entry name" value="Peptidase_S11_C_sf"/>
</dbReference>
<dbReference type="GO" id="GO:0006508">
    <property type="term" value="P:proteolysis"/>
    <property type="evidence" value="ECO:0007669"/>
    <property type="project" value="UniProtKB-KW"/>
</dbReference>
<dbReference type="Gene3D" id="2.60.410.10">
    <property type="entry name" value="D-Ala-D-Ala carboxypeptidase, C-terminal domain"/>
    <property type="match status" value="1"/>
</dbReference>
<evidence type="ECO:0000256" key="9">
    <source>
        <dbReference type="ARBA" id="ARBA00022960"/>
    </source>
</evidence>
<evidence type="ECO:0000256" key="11">
    <source>
        <dbReference type="ARBA" id="ARBA00023316"/>
    </source>
</evidence>
<comment type="caution">
    <text evidence="18">The sequence shown here is derived from an EMBL/GenBank/DDBJ whole genome shotgun (WGS) entry which is preliminary data.</text>
</comment>
<dbReference type="GO" id="GO:0071555">
    <property type="term" value="P:cell wall organization"/>
    <property type="evidence" value="ECO:0007669"/>
    <property type="project" value="UniProtKB-KW"/>
</dbReference>
<keyword evidence="5 18" id="KW-0121">Carboxypeptidase</keyword>
<proteinExistence type="inferred from homology"/>
<gene>
    <name evidence="18" type="ORF">EDD63_13211</name>
</gene>
<organism evidence="18 19">
    <name type="scientific">Breznakia blatticola</name>
    <dbReference type="NCBI Taxonomy" id="1754012"/>
    <lineage>
        <taxon>Bacteria</taxon>
        <taxon>Bacillati</taxon>
        <taxon>Bacillota</taxon>
        <taxon>Erysipelotrichia</taxon>
        <taxon>Erysipelotrichales</taxon>
        <taxon>Erysipelotrichaceae</taxon>
        <taxon>Breznakia</taxon>
    </lineage>
</organism>
<dbReference type="GO" id="GO:0009002">
    <property type="term" value="F:serine-type D-Ala-D-Ala carboxypeptidase activity"/>
    <property type="evidence" value="ECO:0007669"/>
    <property type="project" value="UniProtKB-EC"/>
</dbReference>
<evidence type="ECO:0000256" key="2">
    <source>
        <dbReference type="ARBA" id="ARBA00004752"/>
    </source>
</evidence>
<dbReference type="InterPro" id="IPR012338">
    <property type="entry name" value="Beta-lactam/transpept-like"/>
</dbReference>
<evidence type="ECO:0000256" key="15">
    <source>
        <dbReference type="RuleBase" id="RU004016"/>
    </source>
</evidence>
<evidence type="ECO:0000256" key="1">
    <source>
        <dbReference type="ARBA" id="ARBA00003217"/>
    </source>
</evidence>
<dbReference type="SUPFAM" id="SSF56601">
    <property type="entry name" value="beta-lactamase/transpeptidase-like"/>
    <property type="match status" value="1"/>
</dbReference>
<evidence type="ECO:0000256" key="14">
    <source>
        <dbReference type="PIRSR" id="PIRSR618044-2"/>
    </source>
</evidence>
<keyword evidence="7" id="KW-0732">Signal</keyword>
<dbReference type="EC" id="3.4.16.4" evidence="4"/>
<dbReference type="AlphaFoldDB" id="A0A4R7ZCN4"/>
<keyword evidence="11" id="KW-0961">Cell wall biogenesis/degradation</keyword>
<dbReference type="PANTHER" id="PTHR21581:SF6">
    <property type="entry name" value="TRAFFICKING PROTEIN PARTICLE COMPLEX SUBUNIT 12"/>
    <property type="match status" value="1"/>
</dbReference>
<comment type="function">
    <text evidence="1">Removes C-terminal D-alanyl residues from sugar-peptide cell wall precursors.</text>
</comment>
<feature type="domain" description="Peptidase S11 D-Ala-D-Ala carboxypeptidase A C-terminal" evidence="17">
    <location>
        <begin position="274"/>
        <end position="363"/>
    </location>
</feature>
<dbReference type="InterPro" id="IPR015956">
    <property type="entry name" value="Peniciliin-bd_prot_C_sf"/>
</dbReference>
<keyword evidence="19" id="KW-1185">Reference proteome</keyword>
<evidence type="ECO:0000256" key="10">
    <source>
        <dbReference type="ARBA" id="ARBA00022984"/>
    </source>
</evidence>
<dbReference type="GO" id="GO:0009252">
    <property type="term" value="P:peptidoglycan biosynthetic process"/>
    <property type="evidence" value="ECO:0007669"/>
    <property type="project" value="UniProtKB-UniPathway"/>
</dbReference>
<keyword evidence="9" id="KW-0133">Cell shape</keyword>
<dbReference type="Pfam" id="PF00768">
    <property type="entry name" value="Peptidase_S11"/>
    <property type="match status" value="1"/>
</dbReference>
<feature type="active site" description="Acyl-ester intermediate" evidence="13">
    <location>
        <position position="54"/>
    </location>
</feature>
<evidence type="ECO:0000256" key="8">
    <source>
        <dbReference type="ARBA" id="ARBA00022801"/>
    </source>
</evidence>
<dbReference type="InterPro" id="IPR018044">
    <property type="entry name" value="Peptidase_S11"/>
</dbReference>
<evidence type="ECO:0000256" key="13">
    <source>
        <dbReference type="PIRSR" id="PIRSR618044-1"/>
    </source>
</evidence>
<dbReference type="RefSeq" id="WP_134170400.1">
    <property type="nucleotide sequence ID" value="NZ_SODD01000032.1"/>
</dbReference>
<comment type="similarity">
    <text evidence="3 15">Belongs to the peptidase S11 family.</text>
</comment>
<keyword evidence="16" id="KW-0812">Transmembrane</keyword>
<evidence type="ECO:0000256" key="16">
    <source>
        <dbReference type="SAM" id="Phobius"/>
    </source>
</evidence>
<dbReference type="InterPro" id="IPR001967">
    <property type="entry name" value="Peptidase_S11_N"/>
</dbReference>
<dbReference type="InterPro" id="IPR012907">
    <property type="entry name" value="Peptidase_S11_C"/>
</dbReference>
<keyword evidence="6" id="KW-0645">Protease</keyword>
<reference evidence="18 19" key="1">
    <citation type="submission" date="2019-03" db="EMBL/GenBank/DDBJ databases">
        <title>Genomic Encyclopedia of Type Strains, Phase IV (KMG-IV): sequencing the most valuable type-strain genomes for metagenomic binning, comparative biology and taxonomic classification.</title>
        <authorList>
            <person name="Goeker M."/>
        </authorList>
    </citation>
    <scope>NUCLEOTIDE SEQUENCE [LARGE SCALE GENOMIC DNA]</scope>
    <source>
        <strain evidence="18 19">DSM 28867</strain>
    </source>
</reference>